<dbReference type="Pfam" id="PF01636">
    <property type="entry name" value="APH"/>
    <property type="match status" value="1"/>
</dbReference>
<feature type="domain" description="Aminoglycoside phosphotransferase" evidence="1">
    <location>
        <begin position="17"/>
        <end position="162"/>
    </location>
</feature>
<reference evidence="2 3" key="1">
    <citation type="submission" date="2022-04" db="EMBL/GenBank/DDBJ databases">
        <title>Genome diversity in the genus Frankia.</title>
        <authorList>
            <person name="Carlos-Shanley C."/>
            <person name="Hahn D."/>
        </authorList>
    </citation>
    <scope>NUCLEOTIDE SEQUENCE [LARGE SCALE GENOMIC DNA]</scope>
    <source>
        <strain evidence="2 3">Ag45/Mut15</strain>
    </source>
</reference>
<evidence type="ECO:0000259" key="1">
    <source>
        <dbReference type="Pfam" id="PF01636"/>
    </source>
</evidence>
<dbReference type="SUPFAM" id="SSF56112">
    <property type="entry name" value="Protein kinase-like (PK-like)"/>
    <property type="match status" value="1"/>
</dbReference>
<dbReference type="Proteomes" id="UP001201873">
    <property type="component" value="Unassembled WGS sequence"/>
</dbReference>
<keyword evidence="3" id="KW-1185">Reference proteome</keyword>
<dbReference type="InterPro" id="IPR002575">
    <property type="entry name" value="Aminoglycoside_PTrfase"/>
</dbReference>
<proteinExistence type="predicted"/>
<sequence>MKVQATPSIVFQAAPEIETRVLAGLAATTVPVPRLLAADPTGTVIGDPWFAMELVRGTGLPDEPSTGYAQRGWFAQATPELRATVWNAFVDILADLHRLPAATFGPAPRGGSHGAMLEFWAASLHDTMSPGVAKVQERALGWLRDNAPADADETRGPCMGDARYWEIYAATFMAVTTTRAFRIIRGTAEADIERLHPSLPDLERLLDAPRGG</sequence>
<dbReference type="PANTHER" id="PTHR21310">
    <property type="entry name" value="AMINOGLYCOSIDE PHOSPHOTRANSFERASE-RELATED-RELATED"/>
    <property type="match status" value="1"/>
</dbReference>
<dbReference type="EMBL" id="JALKFT010000042">
    <property type="protein sequence ID" value="MCK9878721.1"/>
    <property type="molecule type" value="Genomic_DNA"/>
</dbReference>
<evidence type="ECO:0000313" key="2">
    <source>
        <dbReference type="EMBL" id="MCK9878721.1"/>
    </source>
</evidence>
<dbReference type="InterPro" id="IPR051678">
    <property type="entry name" value="AGP_Transferase"/>
</dbReference>
<comment type="caution">
    <text evidence="2">The sequence shown here is derived from an EMBL/GenBank/DDBJ whole genome shotgun (WGS) entry which is preliminary data.</text>
</comment>
<dbReference type="InterPro" id="IPR011009">
    <property type="entry name" value="Kinase-like_dom_sf"/>
</dbReference>
<dbReference type="Gene3D" id="3.90.1200.10">
    <property type="match status" value="1"/>
</dbReference>
<name>A0ABT0K4T0_9ACTN</name>
<dbReference type="Gene3D" id="3.30.200.20">
    <property type="entry name" value="Phosphorylase Kinase, domain 1"/>
    <property type="match status" value="1"/>
</dbReference>
<organism evidence="2 3">
    <name type="scientific">Frankia umida</name>
    <dbReference type="NCBI Taxonomy" id="573489"/>
    <lineage>
        <taxon>Bacteria</taxon>
        <taxon>Bacillati</taxon>
        <taxon>Actinomycetota</taxon>
        <taxon>Actinomycetes</taxon>
        <taxon>Frankiales</taxon>
        <taxon>Frankiaceae</taxon>
        <taxon>Frankia</taxon>
    </lineage>
</organism>
<protein>
    <submittedName>
        <fullName evidence="2">Phosphotransferase</fullName>
    </submittedName>
</protein>
<evidence type="ECO:0000313" key="3">
    <source>
        <dbReference type="Proteomes" id="UP001201873"/>
    </source>
</evidence>
<accession>A0ABT0K4T0</accession>
<gene>
    <name evidence="2" type="ORF">MXD59_23660</name>
</gene>